<dbReference type="SUPFAM" id="SSF55120">
    <property type="entry name" value="Pseudouridine synthase"/>
    <property type="match status" value="1"/>
</dbReference>
<feature type="domain" description="RNA-binding S4" evidence="11">
    <location>
        <begin position="22"/>
        <end position="68"/>
    </location>
</feature>
<comment type="function">
    <text evidence="2">Responsible for synthesis of pseudouridine from uracil at positions 955, 2504 and 2580 in 23S ribosomal RNA.</text>
</comment>
<evidence type="ECO:0000256" key="6">
    <source>
        <dbReference type="ARBA" id="ARBA00023235"/>
    </source>
</evidence>
<gene>
    <name evidence="12" type="ORF">sS8_2728</name>
</gene>
<dbReference type="PROSITE" id="PS01129">
    <property type="entry name" value="PSI_RLU"/>
    <property type="match status" value="1"/>
</dbReference>
<dbReference type="PANTHER" id="PTHR21600:SF92">
    <property type="entry name" value="RIBOSOMAL LARGE SUBUNIT PSEUDOURIDINE SYNTHASE C"/>
    <property type="match status" value="1"/>
</dbReference>
<dbReference type="Gene3D" id="3.10.290.10">
    <property type="entry name" value="RNA-binding S4 domain"/>
    <property type="match status" value="1"/>
</dbReference>
<dbReference type="KEGG" id="mmai:sS8_2728"/>
<dbReference type="CDD" id="cd02869">
    <property type="entry name" value="PseudoU_synth_RluA_like"/>
    <property type="match status" value="1"/>
</dbReference>
<keyword evidence="6 9" id="KW-0413">Isomerase</keyword>
<dbReference type="GO" id="GO:0000455">
    <property type="term" value="P:enzyme-directed rRNA pseudouridine synthesis"/>
    <property type="evidence" value="ECO:0007669"/>
    <property type="project" value="UniProtKB-ARBA"/>
</dbReference>
<dbReference type="Pfam" id="PF01479">
    <property type="entry name" value="S4"/>
    <property type="match status" value="1"/>
</dbReference>
<dbReference type="SUPFAM" id="SSF55174">
    <property type="entry name" value="Alpha-L RNA-binding motif"/>
    <property type="match status" value="1"/>
</dbReference>
<comment type="similarity">
    <text evidence="3 9">Belongs to the pseudouridine synthase RluA family.</text>
</comment>
<keyword evidence="13" id="KW-1185">Reference proteome</keyword>
<dbReference type="InterPro" id="IPR050188">
    <property type="entry name" value="RluA_PseudoU_synthase"/>
</dbReference>
<evidence type="ECO:0000256" key="8">
    <source>
        <dbReference type="PROSITE-ProRule" id="PRU00182"/>
    </source>
</evidence>
<dbReference type="InterPro" id="IPR020103">
    <property type="entry name" value="PsdUridine_synth_cat_dom_sf"/>
</dbReference>
<evidence type="ECO:0000259" key="11">
    <source>
        <dbReference type="Pfam" id="PF01479"/>
    </source>
</evidence>
<evidence type="ECO:0000256" key="3">
    <source>
        <dbReference type="ARBA" id="ARBA00010876"/>
    </source>
</evidence>
<dbReference type="InterPro" id="IPR036986">
    <property type="entry name" value="S4_RNA-bd_sf"/>
</dbReference>
<evidence type="ECO:0000256" key="1">
    <source>
        <dbReference type="ARBA" id="ARBA00000381"/>
    </source>
</evidence>
<keyword evidence="5 8" id="KW-0694">RNA-binding</keyword>
<proteinExistence type="inferred from homology"/>
<evidence type="ECO:0000256" key="9">
    <source>
        <dbReference type="RuleBase" id="RU362028"/>
    </source>
</evidence>
<feature type="active site" evidence="7">
    <location>
        <position position="145"/>
    </location>
</feature>
<evidence type="ECO:0000256" key="7">
    <source>
        <dbReference type="PIRSR" id="PIRSR606225-1"/>
    </source>
</evidence>
<dbReference type="InterPro" id="IPR006225">
    <property type="entry name" value="PsdUridine_synth_RluC/D"/>
</dbReference>
<dbReference type="NCBIfam" id="NF008249">
    <property type="entry name" value="PRK11025.1"/>
    <property type="match status" value="1"/>
</dbReference>
<evidence type="ECO:0000256" key="5">
    <source>
        <dbReference type="ARBA" id="ARBA00022884"/>
    </source>
</evidence>
<dbReference type="InterPro" id="IPR006145">
    <property type="entry name" value="PsdUridine_synth_RsuA/RluA"/>
</dbReference>
<organism evidence="12 13">
    <name type="scientific">Methylocaldum marinum</name>
    <dbReference type="NCBI Taxonomy" id="1432792"/>
    <lineage>
        <taxon>Bacteria</taxon>
        <taxon>Pseudomonadati</taxon>
        <taxon>Pseudomonadota</taxon>
        <taxon>Gammaproteobacteria</taxon>
        <taxon>Methylococcales</taxon>
        <taxon>Methylococcaceae</taxon>
        <taxon>Methylocaldum</taxon>
    </lineage>
</organism>
<evidence type="ECO:0000256" key="2">
    <source>
        <dbReference type="ARBA" id="ARBA00002876"/>
    </source>
</evidence>
<evidence type="ECO:0000313" key="13">
    <source>
        <dbReference type="Proteomes" id="UP000266313"/>
    </source>
</evidence>
<accession>A0A250KSL2</accession>
<dbReference type="CDD" id="cd00165">
    <property type="entry name" value="S4"/>
    <property type="match status" value="1"/>
</dbReference>
<dbReference type="Pfam" id="PF00849">
    <property type="entry name" value="PseudoU_synth_2"/>
    <property type="match status" value="1"/>
</dbReference>
<dbReference type="Gene3D" id="3.30.2350.10">
    <property type="entry name" value="Pseudouridine synthase"/>
    <property type="match status" value="1"/>
</dbReference>
<evidence type="ECO:0000256" key="4">
    <source>
        <dbReference type="ARBA" id="ARBA00022552"/>
    </source>
</evidence>
<dbReference type="EMBL" id="AP017928">
    <property type="protein sequence ID" value="BBA34673.1"/>
    <property type="molecule type" value="Genomic_DNA"/>
</dbReference>
<dbReference type="PROSITE" id="PS50889">
    <property type="entry name" value="S4"/>
    <property type="match status" value="1"/>
</dbReference>
<dbReference type="RefSeq" id="WP_119630044.1">
    <property type="nucleotide sequence ID" value="NZ_AP017928.1"/>
</dbReference>
<dbReference type="NCBIfam" id="TIGR00005">
    <property type="entry name" value="rluA_subfam"/>
    <property type="match status" value="1"/>
</dbReference>
<dbReference type="GO" id="GO:0003723">
    <property type="term" value="F:RNA binding"/>
    <property type="evidence" value="ECO:0007669"/>
    <property type="project" value="UniProtKB-KW"/>
</dbReference>
<dbReference type="GO" id="GO:0160141">
    <property type="term" value="F:23S rRNA pseudouridine(955/2504/2580) synthase activity"/>
    <property type="evidence" value="ECO:0007669"/>
    <property type="project" value="UniProtKB-EC"/>
</dbReference>
<dbReference type="InterPro" id="IPR002942">
    <property type="entry name" value="S4_RNA-bd"/>
</dbReference>
<dbReference type="InterPro" id="IPR006224">
    <property type="entry name" value="PsdUridine_synth_RluA-like_CS"/>
</dbReference>
<evidence type="ECO:0000313" key="12">
    <source>
        <dbReference type="EMBL" id="BBA34673.1"/>
    </source>
</evidence>
<comment type="catalytic activity">
    <reaction evidence="1">
        <text>uridine(955/2504/2580) in 23S rRNA = pseudouridine(955/2504/2580) in 23S rRNA</text>
        <dbReference type="Rhea" id="RHEA:42528"/>
        <dbReference type="Rhea" id="RHEA-COMP:10099"/>
        <dbReference type="Rhea" id="RHEA-COMP:10100"/>
        <dbReference type="ChEBI" id="CHEBI:65314"/>
        <dbReference type="ChEBI" id="CHEBI:65315"/>
        <dbReference type="EC" id="5.4.99.24"/>
    </reaction>
</comment>
<feature type="domain" description="Pseudouridine synthase RsuA/RluA-like" evidence="10">
    <location>
        <begin position="103"/>
        <end position="250"/>
    </location>
</feature>
<protein>
    <recommendedName>
        <fullName evidence="9">Pseudouridine synthase</fullName>
        <ecNumber evidence="9">5.4.99.-</ecNumber>
    </recommendedName>
</protein>
<evidence type="ECO:0000259" key="10">
    <source>
        <dbReference type="Pfam" id="PF00849"/>
    </source>
</evidence>
<name>A0A250KSL2_9GAMM</name>
<keyword evidence="4" id="KW-0698">rRNA processing</keyword>
<comment type="catalytic activity">
    <reaction evidence="9">
        <text>a uridine in RNA = a pseudouridine in RNA</text>
        <dbReference type="Rhea" id="RHEA:48348"/>
        <dbReference type="Rhea" id="RHEA-COMP:12068"/>
        <dbReference type="Rhea" id="RHEA-COMP:12069"/>
        <dbReference type="ChEBI" id="CHEBI:65314"/>
        <dbReference type="ChEBI" id="CHEBI:65315"/>
    </reaction>
</comment>
<sequence>MKQGASNIAVKLIEVDDESAGQRIDNFLFTRLKGVPKSHIYRILRTGEVRRNGGRIQARDRLDSGDLIRIPPIRSTVHELDGIPEAFVRARLESRILYEDSELLVLNKPAGMAVHGGSGISFGVIEGLREIRSEARFLELVHRLDRDTSGCLLIAKKRSALRTLHEQFRNDNVKKVYLALLAGTWARTRCIVDAPLKRSVLQGGERIVKVAREGKPAVTEFRRLECYVGSTLVEARPVTGRTHQIRVHAQSMGHPIVGDDRYGDEKVNRESRRLGLKRLFLHALETVFLHPRTGEVLRVKAPIDQDLSQFLKTSLP</sequence>
<reference evidence="12 13" key="1">
    <citation type="submission" date="2016-12" db="EMBL/GenBank/DDBJ databases">
        <title>Genome sequencing of Methylocaldum marinum.</title>
        <authorList>
            <person name="Takeuchi M."/>
            <person name="Kamagata Y."/>
            <person name="Hiraoka S."/>
            <person name="Oshima K."/>
            <person name="Hattori M."/>
            <person name="Iwasaki W."/>
        </authorList>
    </citation>
    <scope>NUCLEOTIDE SEQUENCE [LARGE SCALE GENOMIC DNA]</scope>
    <source>
        <strain evidence="12 13">S8</strain>
    </source>
</reference>
<dbReference type="PANTHER" id="PTHR21600">
    <property type="entry name" value="MITOCHONDRIAL RNA PSEUDOURIDINE SYNTHASE"/>
    <property type="match status" value="1"/>
</dbReference>
<dbReference type="OrthoDB" id="9807829at2"/>
<dbReference type="EC" id="5.4.99.-" evidence="9"/>
<dbReference type="Proteomes" id="UP000266313">
    <property type="component" value="Chromosome"/>
</dbReference>
<dbReference type="AlphaFoldDB" id="A0A250KSL2"/>